<dbReference type="GO" id="GO:1901678">
    <property type="term" value="P:iron coordination entity transport"/>
    <property type="evidence" value="ECO:0007669"/>
    <property type="project" value="UniProtKB-ARBA"/>
</dbReference>
<reference evidence="8" key="1">
    <citation type="submission" date="2020-03" db="EMBL/GenBank/DDBJ databases">
        <title>Ferranicluibacter endophyticum gen. nov., sp. nov., a new genus isolated from Rubus ulmifolius Schott. stem.</title>
        <authorList>
            <person name="Roca-Couso R."/>
            <person name="Flores-Felix J.D."/>
            <person name="Igual J.M."/>
            <person name="Rivas R."/>
        </authorList>
    </citation>
    <scope>NUCLEOTIDE SEQUENCE</scope>
    <source>
        <strain evidence="8">CRRU44</strain>
    </source>
</reference>
<organism evidence="8 9">
    <name type="scientific">Ferranicluibacter rubi</name>
    <dbReference type="NCBI Taxonomy" id="2715133"/>
    <lineage>
        <taxon>Bacteria</taxon>
        <taxon>Pseudomonadati</taxon>
        <taxon>Pseudomonadota</taxon>
        <taxon>Alphaproteobacteria</taxon>
        <taxon>Hyphomicrobiales</taxon>
        <taxon>Rhizobiaceae</taxon>
        <taxon>Ferranicluibacter</taxon>
    </lineage>
</organism>
<evidence type="ECO:0000256" key="4">
    <source>
        <dbReference type="ARBA" id="ARBA00022496"/>
    </source>
</evidence>
<evidence type="ECO:0000259" key="7">
    <source>
        <dbReference type="PROSITE" id="PS50983"/>
    </source>
</evidence>
<evidence type="ECO:0000256" key="2">
    <source>
        <dbReference type="ARBA" id="ARBA00008814"/>
    </source>
</evidence>
<dbReference type="PROSITE" id="PS50983">
    <property type="entry name" value="FE_B12_PBP"/>
    <property type="match status" value="1"/>
</dbReference>
<keyword evidence="4" id="KW-0410">Iron transport</keyword>
<dbReference type="PANTHER" id="PTHR30532:SF1">
    <property type="entry name" value="IRON(3+)-HYDROXAMATE-BINDING PROTEIN FHUD"/>
    <property type="match status" value="1"/>
</dbReference>
<dbReference type="Proteomes" id="UP001155840">
    <property type="component" value="Unassembled WGS sequence"/>
</dbReference>
<evidence type="ECO:0000313" key="9">
    <source>
        <dbReference type="Proteomes" id="UP001155840"/>
    </source>
</evidence>
<dbReference type="InterPro" id="IPR002491">
    <property type="entry name" value="ABC_transptr_periplasmic_BD"/>
</dbReference>
<comment type="subcellular location">
    <subcellularLocation>
        <location evidence="1">Cell envelope</location>
    </subcellularLocation>
</comment>
<accession>A0AA44CBE6</accession>
<feature type="domain" description="Fe/B12 periplasmic-binding" evidence="7">
    <location>
        <begin position="45"/>
        <end position="306"/>
    </location>
</feature>
<comment type="similarity">
    <text evidence="2">Belongs to the bacterial solute-binding protein 8 family.</text>
</comment>
<dbReference type="RefSeq" id="WP_110802767.1">
    <property type="nucleotide sequence ID" value="NZ_JAANCM010000007.1"/>
</dbReference>
<evidence type="ECO:0000256" key="3">
    <source>
        <dbReference type="ARBA" id="ARBA00022448"/>
    </source>
</evidence>
<keyword evidence="9" id="KW-1185">Reference proteome</keyword>
<gene>
    <name evidence="8" type="ORF">G8E10_14465</name>
</gene>
<dbReference type="SUPFAM" id="SSF53807">
    <property type="entry name" value="Helical backbone' metal receptor"/>
    <property type="match status" value="1"/>
</dbReference>
<evidence type="ECO:0000256" key="1">
    <source>
        <dbReference type="ARBA" id="ARBA00004196"/>
    </source>
</evidence>
<protein>
    <submittedName>
        <fullName evidence="8">Iron-siderophore ABC transporter substrate-binding protein</fullName>
    </submittedName>
</protein>
<evidence type="ECO:0000313" key="8">
    <source>
        <dbReference type="EMBL" id="NHT76938.1"/>
    </source>
</evidence>
<dbReference type="AlphaFoldDB" id="A0AA44CBE6"/>
<dbReference type="EMBL" id="JAANCM010000007">
    <property type="protein sequence ID" value="NHT76938.1"/>
    <property type="molecule type" value="Genomic_DNA"/>
</dbReference>
<keyword evidence="4" id="KW-0408">Iron</keyword>
<dbReference type="Pfam" id="PF01497">
    <property type="entry name" value="Peripla_BP_2"/>
    <property type="match status" value="1"/>
</dbReference>
<feature type="signal peptide" evidence="6">
    <location>
        <begin position="1"/>
        <end position="19"/>
    </location>
</feature>
<evidence type="ECO:0000256" key="5">
    <source>
        <dbReference type="ARBA" id="ARBA00022729"/>
    </source>
</evidence>
<dbReference type="Gene3D" id="3.40.50.1980">
    <property type="entry name" value="Nitrogenase molybdenum iron protein domain"/>
    <property type="match status" value="2"/>
</dbReference>
<dbReference type="InterPro" id="IPR051313">
    <property type="entry name" value="Bact_iron-sidero_bind"/>
</dbReference>
<name>A0AA44CBE6_9HYPH</name>
<feature type="chain" id="PRO_5041384781" evidence="6">
    <location>
        <begin position="20"/>
        <end position="306"/>
    </location>
</feature>
<proteinExistence type="inferred from homology"/>
<sequence length="306" mass="33513">MRVVVLVFISMLLSSPVFAQCDGRLIEDGAFLHPPLCAPKEPKRIVSLVPTFSLGIALELGLPVVGAPLFGMSDEDLKSRAEAAGVVDLGSFMEPSIEKIVALQPDLIIGSDFLGEEAYQMASRLAPTALLTGANWKEFYRTLANITGVADGMEGRFTEYEKRVASVRERVPKDVRVSVVRITPWEFQVYLDEPDAWAPFDVLREAGVRRTDFETSETKVGTKRLDFEGLTGLDGDILLYIVGGSNDSATSGRHEAVLANPLWKMLPAVKAGRAYRVDAATWMEFSGLASANKVLDDIETYIISRP</sequence>
<keyword evidence="3" id="KW-0813">Transport</keyword>
<keyword evidence="5 6" id="KW-0732">Signal</keyword>
<evidence type="ECO:0000256" key="6">
    <source>
        <dbReference type="SAM" id="SignalP"/>
    </source>
</evidence>
<dbReference type="GO" id="GO:0030288">
    <property type="term" value="C:outer membrane-bounded periplasmic space"/>
    <property type="evidence" value="ECO:0007669"/>
    <property type="project" value="TreeGrafter"/>
</dbReference>
<dbReference type="CDD" id="cd01146">
    <property type="entry name" value="FhuD"/>
    <property type="match status" value="1"/>
</dbReference>
<dbReference type="PANTHER" id="PTHR30532">
    <property type="entry name" value="IRON III DICITRATE-BINDING PERIPLASMIC PROTEIN"/>
    <property type="match status" value="1"/>
</dbReference>
<keyword evidence="4" id="KW-0406">Ion transport</keyword>
<comment type="caution">
    <text evidence="8">The sequence shown here is derived from an EMBL/GenBank/DDBJ whole genome shotgun (WGS) entry which is preliminary data.</text>
</comment>